<dbReference type="EMBL" id="WEGK01000021">
    <property type="protein sequence ID" value="MQY23627.1"/>
    <property type="molecule type" value="Genomic_DNA"/>
</dbReference>
<dbReference type="RefSeq" id="WP_194290100.1">
    <property type="nucleotide sequence ID" value="NZ_WEGK01000021.1"/>
</dbReference>
<dbReference type="SUPFAM" id="SSF54593">
    <property type="entry name" value="Glyoxalase/Bleomycin resistance protein/Dihydroxybiphenyl dioxygenase"/>
    <property type="match status" value="1"/>
</dbReference>
<name>A0A7K0DD43_9NOCA</name>
<dbReference type="InterPro" id="IPR052393">
    <property type="entry name" value="Cadmium-induced_rsp"/>
</dbReference>
<dbReference type="Pfam" id="PF00903">
    <property type="entry name" value="Glyoxalase"/>
    <property type="match status" value="1"/>
</dbReference>
<dbReference type="AlphaFoldDB" id="A0A7K0DD43"/>
<sequence>MSRVQLALNVDDLKQAIAFYSTLFNVAPAKRKPGYANFAIAEPPLKLVLLENAGRGGTLNHLGVEVETSEQVHGEIARLSAAGLFTEEQIATTCCFATQDKVWVTGADAEKWEVYTVLADSENFGVAPEFATGDADAVRACCGTDAAESGPDHLSRKQIRVDAVVPTRSAENACCGTDVKGESATSGVSCC</sequence>
<comment type="caution">
    <text evidence="2">The sequence shown here is derived from an EMBL/GenBank/DDBJ whole genome shotgun (WGS) entry which is preliminary data.</text>
</comment>
<keyword evidence="3" id="KW-1185">Reference proteome</keyword>
<evidence type="ECO:0000259" key="1">
    <source>
        <dbReference type="PROSITE" id="PS51819"/>
    </source>
</evidence>
<accession>A0A7K0DD43</accession>
<reference evidence="2 3" key="1">
    <citation type="submission" date="2019-10" db="EMBL/GenBank/DDBJ databases">
        <title>Nocardia macrotermitis sp. nov. and Nocardia aurantia sp. nov., isolated from the gut of fungus growing-termite Macrotermes natalensis.</title>
        <authorList>
            <person name="Benndorf R."/>
            <person name="Schwitalla J."/>
            <person name="Martin K."/>
            <person name="De Beer W."/>
            <person name="Kaster A.-K."/>
            <person name="Vollmers J."/>
            <person name="Poulsen M."/>
            <person name="Beemelmanns C."/>
        </authorList>
    </citation>
    <scope>NUCLEOTIDE SEQUENCE [LARGE SCALE GENOMIC DNA]</scope>
    <source>
        <strain evidence="2 3">RB20</strain>
    </source>
</reference>
<proteinExistence type="predicted"/>
<dbReference type="NCBIfam" id="NF041414">
    <property type="entry name" value="ArsI_CadI_VOC"/>
    <property type="match status" value="1"/>
</dbReference>
<dbReference type="PROSITE" id="PS51819">
    <property type="entry name" value="VOC"/>
    <property type="match status" value="1"/>
</dbReference>
<dbReference type="InterPro" id="IPR004360">
    <property type="entry name" value="Glyas_Fos-R_dOase_dom"/>
</dbReference>
<organism evidence="2 3">
    <name type="scientific">Nocardia macrotermitis</name>
    <dbReference type="NCBI Taxonomy" id="2585198"/>
    <lineage>
        <taxon>Bacteria</taxon>
        <taxon>Bacillati</taxon>
        <taxon>Actinomycetota</taxon>
        <taxon>Actinomycetes</taxon>
        <taxon>Mycobacteriales</taxon>
        <taxon>Nocardiaceae</taxon>
        <taxon>Nocardia</taxon>
    </lineage>
</organism>
<gene>
    <name evidence="2" type="ORF">NRB20_67580</name>
</gene>
<protein>
    <recommendedName>
        <fullName evidence="1">VOC domain-containing protein</fullName>
    </recommendedName>
</protein>
<dbReference type="GO" id="GO:0046686">
    <property type="term" value="P:response to cadmium ion"/>
    <property type="evidence" value="ECO:0007669"/>
    <property type="project" value="TreeGrafter"/>
</dbReference>
<dbReference type="Proteomes" id="UP000438448">
    <property type="component" value="Unassembled WGS sequence"/>
</dbReference>
<evidence type="ECO:0000313" key="3">
    <source>
        <dbReference type="Proteomes" id="UP000438448"/>
    </source>
</evidence>
<feature type="domain" description="VOC" evidence="1">
    <location>
        <begin position="2"/>
        <end position="117"/>
    </location>
</feature>
<dbReference type="InterPro" id="IPR029068">
    <property type="entry name" value="Glyas_Bleomycin-R_OHBP_Dase"/>
</dbReference>
<dbReference type="InterPro" id="IPR049789">
    <property type="entry name" value="ArsI/CadI-like"/>
</dbReference>
<dbReference type="PANTHER" id="PTHR41294">
    <property type="entry name" value="CADMIUM-INDUCED PROTEIN CADI"/>
    <property type="match status" value="1"/>
</dbReference>
<dbReference type="PANTHER" id="PTHR41294:SF1">
    <property type="entry name" value="CADMIUM-INDUCED PROTEIN CADI"/>
    <property type="match status" value="1"/>
</dbReference>
<dbReference type="InterPro" id="IPR037523">
    <property type="entry name" value="VOC_core"/>
</dbReference>
<dbReference type="Gene3D" id="3.10.180.10">
    <property type="entry name" value="2,3-Dihydroxybiphenyl 1,2-Dioxygenase, domain 1"/>
    <property type="match status" value="1"/>
</dbReference>
<evidence type="ECO:0000313" key="2">
    <source>
        <dbReference type="EMBL" id="MQY23627.1"/>
    </source>
</evidence>